<dbReference type="EMBL" id="JAJSOF020000038">
    <property type="protein sequence ID" value="KAJ4427545.1"/>
    <property type="molecule type" value="Genomic_DNA"/>
</dbReference>
<accession>A0ABQ8S198</accession>
<sequence length="350" mass="40788">MDGSRNSYRLLVGRPEGKRHLGRPRRRWEDNIKIDLREVGYDDRDWINLAQDRDQWRAYNRMKILNERYRKEVEGNLKTVLKLRRALCEKRPGKKIILQHDNAWPCTDRVTVEKIRAFGWETLPHPPYSPDLAPSYYHLFGSIRSSCEANATRCWRTSGKQSVSVFGKMKRSSTAREFSNLQNGGKNVCKEMETMKIFRAKRDEVTGEWRKLHNTELHALYSSPDIIRNIKSRRMRLAGYVARMGESRNAYTGCSVESVSWLAKSDIEDWVNSVWDLPVVNSRVLETSLQQSDIEDWDLPVVNSRALETSLQQSDIEDWVNADQDLPVVNSRVLETSLQQSDIEDWLNVD</sequence>
<dbReference type="PANTHER" id="PTHR46060:SF1">
    <property type="entry name" value="MARINER MOS1 TRANSPOSASE-LIKE PROTEIN"/>
    <property type="match status" value="1"/>
</dbReference>
<proteinExistence type="predicted"/>
<protein>
    <submittedName>
        <fullName evidence="1">Uncharacterized protein</fullName>
    </submittedName>
</protein>
<comment type="caution">
    <text evidence="1">The sequence shown here is derived from an EMBL/GenBank/DDBJ whole genome shotgun (WGS) entry which is preliminary data.</text>
</comment>
<name>A0ABQ8S198_PERAM</name>
<reference evidence="1 2" key="1">
    <citation type="journal article" date="2022" name="Allergy">
        <title>Genome assembly and annotation of Periplaneta americana reveal a comprehensive cockroach allergen profile.</title>
        <authorList>
            <person name="Wang L."/>
            <person name="Xiong Q."/>
            <person name="Saelim N."/>
            <person name="Wang L."/>
            <person name="Nong W."/>
            <person name="Wan A.T."/>
            <person name="Shi M."/>
            <person name="Liu X."/>
            <person name="Cao Q."/>
            <person name="Hui J.H.L."/>
            <person name="Sookrung N."/>
            <person name="Leung T.F."/>
            <person name="Tungtrongchitr A."/>
            <person name="Tsui S.K.W."/>
        </authorList>
    </citation>
    <scope>NUCLEOTIDE SEQUENCE [LARGE SCALE GENOMIC DNA]</scope>
    <source>
        <strain evidence="1">PWHHKU_190912</strain>
    </source>
</reference>
<organism evidence="1 2">
    <name type="scientific">Periplaneta americana</name>
    <name type="common">American cockroach</name>
    <name type="synonym">Blatta americana</name>
    <dbReference type="NCBI Taxonomy" id="6978"/>
    <lineage>
        <taxon>Eukaryota</taxon>
        <taxon>Metazoa</taxon>
        <taxon>Ecdysozoa</taxon>
        <taxon>Arthropoda</taxon>
        <taxon>Hexapoda</taxon>
        <taxon>Insecta</taxon>
        <taxon>Pterygota</taxon>
        <taxon>Neoptera</taxon>
        <taxon>Polyneoptera</taxon>
        <taxon>Dictyoptera</taxon>
        <taxon>Blattodea</taxon>
        <taxon>Blattoidea</taxon>
        <taxon>Blattidae</taxon>
        <taxon>Blattinae</taxon>
        <taxon>Periplaneta</taxon>
    </lineage>
</organism>
<dbReference type="InterPro" id="IPR052709">
    <property type="entry name" value="Transposase-MT_Hybrid"/>
</dbReference>
<keyword evidence="2" id="KW-1185">Reference proteome</keyword>
<dbReference type="Gene3D" id="3.30.420.10">
    <property type="entry name" value="Ribonuclease H-like superfamily/Ribonuclease H"/>
    <property type="match status" value="1"/>
</dbReference>
<dbReference type="Proteomes" id="UP001148838">
    <property type="component" value="Unassembled WGS sequence"/>
</dbReference>
<dbReference type="InterPro" id="IPR036397">
    <property type="entry name" value="RNaseH_sf"/>
</dbReference>
<evidence type="ECO:0000313" key="2">
    <source>
        <dbReference type="Proteomes" id="UP001148838"/>
    </source>
</evidence>
<gene>
    <name evidence="1" type="ORF">ANN_25193</name>
</gene>
<evidence type="ECO:0000313" key="1">
    <source>
        <dbReference type="EMBL" id="KAJ4427545.1"/>
    </source>
</evidence>
<dbReference type="PANTHER" id="PTHR46060">
    <property type="entry name" value="MARINER MOS1 TRANSPOSASE-LIKE PROTEIN"/>
    <property type="match status" value="1"/>
</dbReference>